<evidence type="ECO:0000256" key="5">
    <source>
        <dbReference type="ARBA" id="ARBA00023002"/>
    </source>
</evidence>
<evidence type="ECO:0000259" key="6">
    <source>
        <dbReference type="PROSITE" id="PS51387"/>
    </source>
</evidence>
<dbReference type="EMBL" id="JBHMEI010000029">
    <property type="protein sequence ID" value="MFB9205512.1"/>
    <property type="molecule type" value="Genomic_DNA"/>
</dbReference>
<keyword evidence="3" id="KW-0285">Flavoprotein</keyword>
<keyword evidence="4" id="KW-0274">FAD</keyword>
<dbReference type="PROSITE" id="PS51387">
    <property type="entry name" value="FAD_PCMH"/>
    <property type="match status" value="1"/>
</dbReference>
<proteinExistence type="inferred from homology"/>
<comment type="caution">
    <text evidence="7">The sequence shown here is derived from an EMBL/GenBank/DDBJ whole genome shotgun (WGS) entry which is preliminary data.</text>
</comment>
<accession>A0ABV5ILV5</accession>
<dbReference type="InterPro" id="IPR006094">
    <property type="entry name" value="Oxid_FAD_bind_N"/>
</dbReference>
<comment type="similarity">
    <text evidence="2">Belongs to the oxygen-dependent FAD-linked oxidoreductase family.</text>
</comment>
<dbReference type="PANTHER" id="PTHR42973:SF39">
    <property type="entry name" value="FAD-BINDING PCMH-TYPE DOMAIN-CONTAINING PROTEIN"/>
    <property type="match status" value="1"/>
</dbReference>
<evidence type="ECO:0000313" key="7">
    <source>
        <dbReference type="EMBL" id="MFB9205512.1"/>
    </source>
</evidence>
<dbReference type="Pfam" id="PF01565">
    <property type="entry name" value="FAD_binding_4"/>
    <property type="match status" value="1"/>
</dbReference>
<dbReference type="Gene3D" id="3.30.465.10">
    <property type="match status" value="1"/>
</dbReference>
<keyword evidence="8" id="KW-1185">Reference proteome</keyword>
<organism evidence="7 8">
    <name type="scientific">Nonomuraea spiralis</name>
    <dbReference type="NCBI Taxonomy" id="46182"/>
    <lineage>
        <taxon>Bacteria</taxon>
        <taxon>Bacillati</taxon>
        <taxon>Actinomycetota</taxon>
        <taxon>Actinomycetes</taxon>
        <taxon>Streptosporangiales</taxon>
        <taxon>Streptosporangiaceae</taxon>
        <taxon>Nonomuraea</taxon>
    </lineage>
</organism>
<dbReference type="RefSeq" id="WP_189652220.1">
    <property type="nucleotide sequence ID" value="NZ_BMRC01000025.1"/>
</dbReference>
<reference evidence="7 8" key="1">
    <citation type="submission" date="2024-09" db="EMBL/GenBank/DDBJ databases">
        <authorList>
            <person name="Sun Q."/>
            <person name="Mori K."/>
        </authorList>
    </citation>
    <scope>NUCLEOTIDE SEQUENCE [LARGE SCALE GENOMIC DNA]</scope>
    <source>
        <strain evidence="7 8">CCM 3426</strain>
    </source>
</reference>
<evidence type="ECO:0000313" key="8">
    <source>
        <dbReference type="Proteomes" id="UP001589647"/>
    </source>
</evidence>
<evidence type="ECO:0000256" key="1">
    <source>
        <dbReference type="ARBA" id="ARBA00001974"/>
    </source>
</evidence>
<evidence type="ECO:0000256" key="3">
    <source>
        <dbReference type="ARBA" id="ARBA00022630"/>
    </source>
</evidence>
<dbReference type="InterPro" id="IPR036318">
    <property type="entry name" value="FAD-bd_PCMH-like_sf"/>
</dbReference>
<dbReference type="Gene3D" id="3.30.43.10">
    <property type="entry name" value="Uridine Diphospho-n-acetylenolpyruvylglucosamine Reductase, domain 2"/>
    <property type="match status" value="1"/>
</dbReference>
<evidence type="ECO:0000256" key="2">
    <source>
        <dbReference type="ARBA" id="ARBA00005466"/>
    </source>
</evidence>
<sequence>MRLAVAAADWAALRRRMRGEVVLPGDPGYATARGIADPRFDQVRPRAVARCSTADDVRLAVDFARHHRLTPHPRSGGHSFAGYSTGPGLVIDVSPLNTITVDGATARIGAGSRSGQVARVLAEHGRLLPVGVCPEVGIAGLTLGGGIGMVGRAYGLTMDNLREADVVLADGSAVTCGPSVHPDLYFALRGAGAGAFGVVTSLTFDIHPAVELRTFVLNWPGDRVAETVAAWQRWSLTLSDAMSTQLCVRGGVPGTLVIAWWCGSPRAGDPLVARLVAALGEPVAGGSYTSGYPEAITYLWEVLRADGDASRAPVYTFQEDHLLSAPLPPDGVSLLARRLTGRADTILILERQGGALGKDPTTAWAHRGCPFAMWFWNEVSPTAGVGRVIEARNRIVSLWQELRPWASGQSYQNNISPRRPDWARAYYGEHLHRLRAVKARYDPHDLFHHPQGLA</sequence>
<dbReference type="InterPro" id="IPR050416">
    <property type="entry name" value="FAD-linked_Oxidoreductase"/>
</dbReference>
<dbReference type="PANTHER" id="PTHR42973">
    <property type="entry name" value="BINDING OXIDOREDUCTASE, PUTATIVE (AFU_ORTHOLOGUE AFUA_1G17690)-RELATED"/>
    <property type="match status" value="1"/>
</dbReference>
<evidence type="ECO:0000256" key="4">
    <source>
        <dbReference type="ARBA" id="ARBA00022827"/>
    </source>
</evidence>
<name>A0ABV5ILV5_9ACTN</name>
<comment type="cofactor">
    <cofactor evidence="1">
        <name>FAD</name>
        <dbReference type="ChEBI" id="CHEBI:57692"/>
    </cofactor>
</comment>
<feature type="domain" description="FAD-binding PCMH-type" evidence="6">
    <location>
        <begin position="40"/>
        <end position="209"/>
    </location>
</feature>
<dbReference type="Pfam" id="PF08031">
    <property type="entry name" value="BBE"/>
    <property type="match status" value="1"/>
</dbReference>
<dbReference type="Proteomes" id="UP001589647">
    <property type="component" value="Unassembled WGS sequence"/>
</dbReference>
<dbReference type="InterPro" id="IPR016166">
    <property type="entry name" value="FAD-bd_PCMH"/>
</dbReference>
<dbReference type="InterPro" id="IPR016167">
    <property type="entry name" value="FAD-bd_PCMH_sub1"/>
</dbReference>
<protein>
    <submittedName>
        <fullName evidence="7">FAD-binding oxidoreductase</fullName>
    </submittedName>
</protein>
<keyword evidence="5" id="KW-0560">Oxidoreductase</keyword>
<dbReference type="Gene3D" id="3.40.462.20">
    <property type="match status" value="1"/>
</dbReference>
<gene>
    <name evidence="7" type="ORF">ACFFV7_30265</name>
</gene>
<dbReference type="InterPro" id="IPR016169">
    <property type="entry name" value="FAD-bd_PCMH_sub2"/>
</dbReference>
<dbReference type="SUPFAM" id="SSF56176">
    <property type="entry name" value="FAD-binding/transporter-associated domain-like"/>
    <property type="match status" value="1"/>
</dbReference>
<dbReference type="InterPro" id="IPR012951">
    <property type="entry name" value="BBE"/>
</dbReference>